<evidence type="ECO:0000256" key="1">
    <source>
        <dbReference type="SAM" id="MobiDB-lite"/>
    </source>
</evidence>
<dbReference type="Proteomes" id="UP001345219">
    <property type="component" value="Chromosome 16"/>
</dbReference>
<comment type="caution">
    <text evidence="2">The sequence shown here is derived from an EMBL/GenBank/DDBJ whole genome shotgun (WGS) entry which is preliminary data.</text>
</comment>
<name>A0AAN7JR07_9MYRT</name>
<keyword evidence="3" id="KW-1185">Reference proteome</keyword>
<dbReference type="AlphaFoldDB" id="A0AAN7JR07"/>
<reference evidence="2 3" key="1">
    <citation type="journal article" date="2023" name="Hortic Res">
        <title>Pangenome of water caltrop reveals structural variations and asymmetric subgenome divergence after allopolyploidization.</title>
        <authorList>
            <person name="Zhang X."/>
            <person name="Chen Y."/>
            <person name="Wang L."/>
            <person name="Yuan Y."/>
            <person name="Fang M."/>
            <person name="Shi L."/>
            <person name="Lu R."/>
            <person name="Comes H.P."/>
            <person name="Ma Y."/>
            <person name="Chen Y."/>
            <person name="Huang G."/>
            <person name="Zhou Y."/>
            <person name="Zheng Z."/>
            <person name="Qiu Y."/>
        </authorList>
    </citation>
    <scope>NUCLEOTIDE SEQUENCE [LARGE SCALE GENOMIC DNA]</scope>
    <source>
        <tissue evidence="2">Roots</tissue>
    </source>
</reference>
<feature type="compositionally biased region" description="Basic and acidic residues" evidence="1">
    <location>
        <begin position="115"/>
        <end position="125"/>
    </location>
</feature>
<feature type="compositionally biased region" description="Basic and acidic residues" evidence="1">
    <location>
        <begin position="43"/>
        <end position="52"/>
    </location>
</feature>
<evidence type="ECO:0000313" key="2">
    <source>
        <dbReference type="EMBL" id="KAK4751751.1"/>
    </source>
</evidence>
<sequence>MHEREREKRSEGVSKSATALRALTGVFHFPENLSDTQRRGRHCHSEGQETRTWRRSAAKTALTGYKGKHYPAARSWEPPQYDFPGFDGAAGGEPVAELGGDHLPNGLDHQGLPRPRRDDLQSAERPWDVARFDEYSESLKSRAVGMSRRAGRKEEFLHPVAPTGRRRAHQQVLTDHARWSSLSLILRRCRIASPSSIV</sequence>
<organism evidence="2 3">
    <name type="scientific">Trapa incisa</name>
    <dbReference type="NCBI Taxonomy" id="236973"/>
    <lineage>
        <taxon>Eukaryota</taxon>
        <taxon>Viridiplantae</taxon>
        <taxon>Streptophyta</taxon>
        <taxon>Embryophyta</taxon>
        <taxon>Tracheophyta</taxon>
        <taxon>Spermatophyta</taxon>
        <taxon>Magnoliopsida</taxon>
        <taxon>eudicotyledons</taxon>
        <taxon>Gunneridae</taxon>
        <taxon>Pentapetalae</taxon>
        <taxon>rosids</taxon>
        <taxon>malvids</taxon>
        <taxon>Myrtales</taxon>
        <taxon>Lythraceae</taxon>
        <taxon>Trapa</taxon>
    </lineage>
</organism>
<gene>
    <name evidence="2" type="ORF">SAY87_020549</name>
</gene>
<proteinExistence type="predicted"/>
<evidence type="ECO:0000313" key="3">
    <source>
        <dbReference type="Proteomes" id="UP001345219"/>
    </source>
</evidence>
<accession>A0AAN7JR07</accession>
<protein>
    <submittedName>
        <fullName evidence="2">Uncharacterized protein</fullName>
    </submittedName>
</protein>
<dbReference type="EMBL" id="JAXIOK010000016">
    <property type="protein sequence ID" value="KAK4751751.1"/>
    <property type="molecule type" value="Genomic_DNA"/>
</dbReference>
<feature type="region of interest" description="Disordered" evidence="1">
    <location>
        <begin position="35"/>
        <end position="55"/>
    </location>
</feature>
<feature type="region of interest" description="Disordered" evidence="1">
    <location>
        <begin position="99"/>
        <end position="125"/>
    </location>
</feature>